<dbReference type="EMBL" id="LNIX01000001">
    <property type="protein sequence ID" value="OXA61273.1"/>
    <property type="molecule type" value="Genomic_DNA"/>
</dbReference>
<keyword evidence="1" id="KW-0812">Transmembrane</keyword>
<keyword evidence="1" id="KW-0472">Membrane</keyword>
<sequence>MTVFVWAFTTYPLVTSLAGIVLKLDPFYHILSMLNITNPLLHIFRFYLIVVVSAEMCRFLALMILFSISSFLILRDTLALLIQENSTSFAAIMGRMCCTRVKSEYRQVQIITLSMEELLGCNCLFGHGMSLVNSVLFNFITLTFYATLPIWFYVIFPALMAIILVTIHFTMPCLHSLLDNSKKLLEILYIFTACRPNRLRKGMIKELRSLKKITMSPMLARYKFFVYTRSTKVTFLVILVTHTINLLLAVPRRVIQIGAHLF</sequence>
<name>A0A226EUI5_FOLCA</name>
<evidence type="ECO:0000256" key="1">
    <source>
        <dbReference type="SAM" id="Phobius"/>
    </source>
</evidence>
<reference evidence="2 3" key="1">
    <citation type="submission" date="2015-12" db="EMBL/GenBank/DDBJ databases">
        <title>The genome of Folsomia candida.</title>
        <authorList>
            <person name="Faddeeva A."/>
            <person name="Derks M.F."/>
            <person name="Anvar Y."/>
            <person name="Smit S."/>
            <person name="Van Straalen N."/>
            <person name="Roelofs D."/>
        </authorList>
    </citation>
    <scope>NUCLEOTIDE SEQUENCE [LARGE SCALE GENOMIC DNA]</scope>
    <source>
        <strain evidence="2 3">VU population</strain>
        <tissue evidence="2">Whole body</tissue>
    </source>
</reference>
<keyword evidence="1" id="KW-1133">Transmembrane helix</keyword>
<keyword evidence="3" id="KW-1185">Reference proteome</keyword>
<proteinExistence type="predicted"/>
<protein>
    <submittedName>
        <fullName evidence="2">Uncharacterized protein</fullName>
    </submittedName>
</protein>
<accession>A0A226EUI5</accession>
<organism evidence="2 3">
    <name type="scientific">Folsomia candida</name>
    <name type="common">Springtail</name>
    <dbReference type="NCBI Taxonomy" id="158441"/>
    <lineage>
        <taxon>Eukaryota</taxon>
        <taxon>Metazoa</taxon>
        <taxon>Ecdysozoa</taxon>
        <taxon>Arthropoda</taxon>
        <taxon>Hexapoda</taxon>
        <taxon>Collembola</taxon>
        <taxon>Entomobryomorpha</taxon>
        <taxon>Isotomoidea</taxon>
        <taxon>Isotomidae</taxon>
        <taxon>Proisotominae</taxon>
        <taxon>Folsomia</taxon>
    </lineage>
</organism>
<feature type="transmembrane region" description="Helical" evidence="1">
    <location>
        <begin position="150"/>
        <end position="174"/>
    </location>
</feature>
<comment type="caution">
    <text evidence="2">The sequence shown here is derived from an EMBL/GenBank/DDBJ whole genome shotgun (WGS) entry which is preliminary data.</text>
</comment>
<evidence type="ECO:0000313" key="3">
    <source>
        <dbReference type="Proteomes" id="UP000198287"/>
    </source>
</evidence>
<evidence type="ECO:0000313" key="2">
    <source>
        <dbReference type="EMBL" id="OXA61273.1"/>
    </source>
</evidence>
<dbReference type="AlphaFoldDB" id="A0A226EUI5"/>
<feature type="transmembrane region" description="Helical" evidence="1">
    <location>
        <begin position="42"/>
        <end position="74"/>
    </location>
</feature>
<feature type="transmembrane region" description="Helical" evidence="1">
    <location>
        <begin position="124"/>
        <end position="144"/>
    </location>
</feature>
<dbReference type="Proteomes" id="UP000198287">
    <property type="component" value="Unassembled WGS sequence"/>
</dbReference>
<gene>
    <name evidence="2" type="ORF">Fcan01_00445</name>
</gene>
<dbReference type="STRING" id="158441.A0A226EUI5"/>